<gene>
    <name evidence="2" type="ORF">PFISCL1PPCAC_4019</name>
</gene>
<comment type="caution">
    <text evidence="2">The sequence shown here is derived from an EMBL/GenBank/DDBJ whole genome shotgun (WGS) entry which is preliminary data.</text>
</comment>
<name>A0AAV5V1M0_9BILA</name>
<dbReference type="EMBL" id="BTSY01000002">
    <property type="protein sequence ID" value="GMT12722.1"/>
    <property type="molecule type" value="Genomic_DNA"/>
</dbReference>
<feature type="non-terminal residue" evidence="2">
    <location>
        <position position="1"/>
    </location>
</feature>
<keyword evidence="3" id="KW-1185">Reference proteome</keyword>
<protein>
    <submittedName>
        <fullName evidence="2">Uncharacterized protein</fullName>
    </submittedName>
</protein>
<dbReference type="AlphaFoldDB" id="A0AAV5V1M0"/>
<organism evidence="2 3">
    <name type="scientific">Pristionchus fissidentatus</name>
    <dbReference type="NCBI Taxonomy" id="1538716"/>
    <lineage>
        <taxon>Eukaryota</taxon>
        <taxon>Metazoa</taxon>
        <taxon>Ecdysozoa</taxon>
        <taxon>Nematoda</taxon>
        <taxon>Chromadorea</taxon>
        <taxon>Rhabditida</taxon>
        <taxon>Rhabditina</taxon>
        <taxon>Diplogasteromorpha</taxon>
        <taxon>Diplogasteroidea</taxon>
        <taxon>Neodiplogasteridae</taxon>
        <taxon>Pristionchus</taxon>
    </lineage>
</organism>
<feature type="compositionally biased region" description="Basic and acidic residues" evidence="1">
    <location>
        <begin position="75"/>
        <end position="85"/>
    </location>
</feature>
<accession>A0AAV5V1M0</accession>
<proteinExistence type="predicted"/>
<evidence type="ECO:0000313" key="2">
    <source>
        <dbReference type="EMBL" id="GMT12722.1"/>
    </source>
</evidence>
<evidence type="ECO:0000256" key="1">
    <source>
        <dbReference type="SAM" id="MobiDB-lite"/>
    </source>
</evidence>
<evidence type="ECO:0000313" key="3">
    <source>
        <dbReference type="Proteomes" id="UP001432322"/>
    </source>
</evidence>
<reference evidence="2" key="1">
    <citation type="submission" date="2023-10" db="EMBL/GenBank/DDBJ databases">
        <title>Genome assembly of Pristionchus species.</title>
        <authorList>
            <person name="Yoshida K."/>
            <person name="Sommer R.J."/>
        </authorList>
    </citation>
    <scope>NUCLEOTIDE SEQUENCE</scope>
    <source>
        <strain evidence="2">RS5133</strain>
    </source>
</reference>
<dbReference type="Proteomes" id="UP001432322">
    <property type="component" value="Unassembled WGS sequence"/>
</dbReference>
<feature type="region of interest" description="Disordered" evidence="1">
    <location>
        <begin position="73"/>
        <end position="92"/>
    </location>
</feature>
<sequence length="92" mass="10345">YLQVQKMILDDLNKSRQLMLKNSGPRLETTRTDSTQCTDQRSLVLAAGLETSNHPTTWVANNSNYNNPVLPVFPRFDDDPKKDEPTSNAANP</sequence>